<protein>
    <recommendedName>
        <fullName evidence="1 8">Acyl-homoserine-lactone synthase</fullName>
        <ecNumber evidence="1 8">2.3.1.184</ecNumber>
    </recommendedName>
    <alternativeName>
        <fullName evidence="8">Autoinducer synthesis protein</fullName>
    </alternativeName>
</protein>
<accession>A0A1D8AGG5</accession>
<evidence type="ECO:0000256" key="1">
    <source>
        <dbReference type="ARBA" id="ARBA00012340"/>
    </source>
</evidence>
<dbReference type="GO" id="GO:0007165">
    <property type="term" value="P:signal transduction"/>
    <property type="evidence" value="ECO:0007669"/>
    <property type="project" value="TreeGrafter"/>
</dbReference>
<organism evidence="9 10">
    <name type="scientific">Novosphingobium resinovorum</name>
    <dbReference type="NCBI Taxonomy" id="158500"/>
    <lineage>
        <taxon>Bacteria</taxon>
        <taxon>Pseudomonadati</taxon>
        <taxon>Pseudomonadota</taxon>
        <taxon>Alphaproteobacteria</taxon>
        <taxon>Sphingomonadales</taxon>
        <taxon>Sphingomonadaceae</taxon>
        <taxon>Novosphingobium</taxon>
    </lineage>
</organism>
<evidence type="ECO:0000256" key="5">
    <source>
        <dbReference type="ARBA" id="ARBA00022929"/>
    </source>
</evidence>
<dbReference type="PRINTS" id="PR01549">
    <property type="entry name" value="AUTOINDCRSYN"/>
</dbReference>
<gene>
    <name evidence="9" type="ORF">BES08_30415</name>
</gene>
<dbReference type="OrthoDB" id="6169313at2"/>
<keyword evidence="10" id="KW-1185">Reference proteome</keyword>
<dbReference type="AlphaFoldDB" id="A0A1D8AGG5"/>
<comment type="similarity">
    <text evidence="7 8">Belongs to the autoinducer synthase family.</text>
</comment>
<dbReference type="PANTHER" id="PTHR39322:SF1">
    <property type="entry name" value="ISOVALERYL-HOMOSERINE LACTONE SYNTHASE"/>
    <property type="match status" value="1"/>
</dbReference>
<dbReference type="KEGG" id="nre:BES08_30415"/>
<dbReference type="SUPFAM" id="SSF55729">
    <property type="entry name" value="Acyl-CoA N-acyltransferases (Nat)"/>
    <property type="match status" value="1"/>
</dbReference>
<dbReference type="GO" id="GO:0061579">
    <property type="term" value="F:N-acyl homoserine lactone synthase activity"/>
    <property type="evidence" value="ECO:0007669"/>
    <property type="project" value="UniProtKB-UniRule"/>
</dbReference>
<name>A0A1D8AGG5_9SPHN</name>
<dbReference type="Pfam" id="PF00765">
    <property type="entry name" value="Autoind_synth"/>
    <property type="match status" value="1"/>
</dbReference>
<evidence type="ECO:0000256" key="8">
    <source>
        <dbReference type="RuleBase" id="RU361135"/>
    </source>
</evidence>
<evidence type="ECO:0000256" key="4">
    <source>
        <dbReference type="ARBA" id="ARBA00022691"/>
    </source>
</evidence>
<comment type="catalytic activity">
    <reaction evidence="6 8">
        <text>a fatty acyl-[ACP] + S-adenosyl-L-methionine = an N-acyl-L-homoserine lactone + S-methyl-5'-thioadenosine + holo-[ACP] + H(+)</text>
        <dbReference type="Rhea" id="RHEA:10096"/>
        <dbReference type="Rhea" id="RHEA-COMP:9685"/>
        <dbReference type="Rhea" id="RHEA-COMP:14125"/>
        <dbReference type="ChEBI" id="CHEBI:15378"/>
        <dbReference type="ChEBI" id="CHEBI:17509"/>
        <dbReference type="ChEBI" id="CHEBI:55474"/>
        <dbReference type="ChEBI" id="CHEBI:59789"/>
        <dbReference type="ChEBI" id="CHEBI:64479"/>
        <dbReference type="ChEBI" id="CHEBI:138651"/>
        <dbReference type="EC" id="2.3.1.184"/>
    </reaction>
</comment>
<evidence type="ECO:0000313" key="9">
    <source>
        <dbReference type="EMBL" id="AOR81188.1"/>
    </source>
</evidence>
<dbReference type="RefSeq" id="WP_069710326.1">
    <property type="nucleotide sequence ID" value="NZ_CP017078.1"/>
</dbReference>
<keyword evidence="4 8" id="KW-0949">S-adenosyl-L-methionine</keyword>
<dbReference type="Proteomes" id="UP000094626">
    <property type="component" value="Plasmid pSA3"/>
</dbReference>
<dbReference type="InterPro" id="IPR018311">
    <property type="entry name" value="Autoind_synth_CS"/>
</dbReference>
<dbReference type="EC" id="2.3.1.184" evidence="1 8"/>
<dbReference type="Gene3D" id="3.40.630.30">
    <property type="match status" value="1"/>
</dbReference>
<keyword evidence="9" id="KW-0614">Plasmid</keyword>
<geneLocation type="plasmid" evidence="9 10">
    <name>pSA3</name>
</geneLocation>
<keyword evidence="2 7" id="KW-0673">Quorum sensing</keyword>
<proteinExistence type="inferred from homology"/>
<dbReference type="PROSITE" id="PS00949">
    <property type="entry name" value="AUTOINDUCER_SYNTH_1"/>
    <property type="match status" value="1"/>
</dbReference>
<dbReference type="InterPro" id="IPR001690">
    <property type="entry name" value="Autoind_synthase"/>
</dbReference>
<sequence>MRLIAVQNQGLTRDSHLIEQMHVLRARVFRDRLGWDVDVAGGHEVDDYDALNPVYLLVVSDSTKHVVGCARLLPGSGPTMLGRTFPVLLDGGPLPSGHHLIESSRFCIDTDVAGANTARGLHQATMMLFSGILDWAIAHGYSQVMTVTDLRFERILKRAGLPFSRLGSAHPIGNTMAIAGIVPATEETAFSVRPAGYLPLGQSLIAA</sequence>
<reference evidence="10" key="1">
    <citation type="journal article" date="2017" name="J. Biotechnol.">
        <title>Complete genome sequence of Novosphingobium resinovorum SA1, a versatile xenobiotic-degrading bacterium capable of utilizing sulfanilic acid.</title>
        <authorList>
            <person name="Hegedus B."/>
            <person name="Kos P.B."/>
            <person name="Balint B."/>
            <person name="Maroti G."/>
            <person name="Gan H.M."/>
            <person name="Perei K."/>
            <person name="Rakhely G."/>
        </authorList>
    </citation>
    <scope>NUCLEOTIDE SEQUENCE [LARGE SCALE GENOMIC DNA]</scope>
    <source>
        <strain evidence="10">SA1</strain>
    </source>
</reference>
<evidence type="ECO:0000313" key="10">
    <source>
        <dbReference type="Proteomes" id="UP000094626"/>
    </source>
</evidence>
<keyword evidence="5 7" id="KW-0071">Autoinducer synthesis</keyword>
<dbReference type="GO" id="GO:0009372">
    <property type="term" value="P:quorum sensing"/>
    <property type="evidence" value="ECO:0007669"/>
    <property type="project" value="UniProtKB-UniRule"/>
</dbReference>
<dbReference type="PANTHER" id="PTHR39322">
    <property type="entry name" value="ACYL-HOMOSERINE-LACTONE SYNTHASE"/>
    <property type="match status" value="1"/>
</dbReference>
<evidence type="ECO:0000256" key="7">
    <source>
        <dbReference type="PROSITE-ProRule" id="PRU00533"/>
    </source>
</evidence>
<evidence type="ECO:0000256" key="3">
    <source>
        <dbReference type="ARBA" id="ARBA00022679"/>
    </source>
</evidence>
<evidence type="ECO:0000256" key="2">
    <source>
        <dbReference type="ARBA" id="ARBA00022654"/>
    </source>
</evidence>
<evidence type="ECO:0000256" key="6">
    <source>
        <dbReference type="ARBA" id="ARBA00048576"/>
    </source>
</evidence>
<keyword evidence="3 8" id="KW-0808">Transferase</keyword>
<dbReference type="PROSITE" id="PS51187">
    <property type="entry name" value="AUTOINDUCER_SYNTH_2"/>
    <property type="match status" value="1"/>
</dbReference>
<dbReference type="InterPro" id="IPR016181">
    <property type="entry name" value="Acyl_CoA_acyltransferase"/>
</dbReference>
<dbReference type="EMBL" id="CP017078">
    <property type="protein sequence ID" value="AOR81188.1"/>
    <property type="molecule type" value="Genomic_DNA"/>
</dbReference>